<keyword evidence="1" id="KW-0378">Hydrolase</keyword>
<dbReference type="InterPro" id="IPR011962">
    <property type="entry name" value="dCTP_deaminase"/>
</dbReference>
<gene>
    <name evidence="4" type="ORF">PAPYR_8186</name>
</gene>
<dbReference type="PANTHER" id="PTHR42680">
    <property type="entry name" value="DCTP DEAMINASE"/>
    <property type="match status" value="1"/>
</dbReference>
<evidence type="ECO:0000256" key="2">
    <source>
        <dbReference type="ARBA" id="ARBA00023080"/>
    </source>
</evidence>
<feature type="region of interest" description="Disordered" evidence="3">
    <location>
        <begin position="1"/>
        <end position="37"/>
    </location>
</feature>
<dbReference type="Proteomes" id="UP001141327">
    <property type="component" value="Unassembled WGS sequence"/>
</dbReference>
<dbReference type="InterPro" id="IPR036157">
    <property type="entry name" value="dUTPase-like_sf"/>
</dbReference>
<evidence type="ECO:0000256" key="1">
    <source>
        <dbReference type="ARBA" id="ARBA00022801"/>
    </source>
</evidence>
<feature type="compositionally biased region" description="Pro residues" evidence="3">
    <location>
        <begin position="22"/>
        <end position="32"/>
    </location>
</feature>
<comment type="caution">
    <text evidence="4">The sequence shown here is derived from an EMBL/GenBank/DDBJ whole genome shotgun (WGS) entry which is preliminary data.</text>
</comment>
<dbReference type="SUPFAM" id="SSF51283">
    <property type="entry name" value="dUTPase-like"/>
    <property type="match status" value="1"/>
</dbReference>
<feature type="compositionally biased region" description="Polar residues" evidence="3">
    <location>
        <begin position="1"/>
        <end position="15"/>
    </location>
</feature>
<dbReference type="CDD" id="cd07557">
    <property type="entry name" value="trimeric_dUTPase"/>
    <property type="match status" value="1"/>
</dbReference>
<evidence type="ECO:0000256" key="3">
    <source>
        <dbReference type="SAM" id="MobiDB-lite"/>
    </source>
</evidence>
<evidence type="ECO:0000313" key="5">
    <source>
        <dbReference type="Proteomes" id="UP001141327"/>
    </source>
</evidence>
<evidence type="ECO:0000313" key="4">
    <source>
        <dbReference type="EMBL" id="KAJ4456542.1"/>
    </source>
</evidence>
<keyword evidence="2" id="KW-0546">Nucleotide metabolism</keyword>
<dbReference type="EMBL" id="JAPMOS010000067">
    <property type="protein sequence ID" value="KAJ4456542.1"/>
    <property type="molecule type" value="Genomic_DNA"/>
</dbReference>
<accession>A0ABQ8UFS3</accession>
<sequence>MQAQICPSTPDQQQPKCEPQSPFAPSPSPPLPLMAASGGGVLSHDDIMRSIERGDITITPFNPQAVGCASVDLTLSNEFRYFIPGRSTVHLLETTDYKDITEKVLVPEGEFFTLNPGQCCLAITQERVKLAPSLCGFLEGRSRFARLGIFVHITASFMQPGINNQQVLEIFNASNNTVALHPGARVCQFIFLRLSGEAQYHGRFAAQEL</sequence>
<proteinExistence type="predicted"/>
<name>A0ABQ8UFS3_9EUKA</name>
<keyword evidence="5" id="KW-1185">Reference proteome</keyword>
<dbReference type="InterPro" id="IPR033704">
    <property type="entry name" value="dUTPase_trimeric"/>
</dbReference>
<dbReference type="PANTHER" id="PTHR42680:SF3">
    <property type="entry name" value="DCTP DEAMINASE"/>
    <property type="match status" value="1"/>
</dbReference>
<dbReference type="Gene3D" id="2.70.40.10">
    <property type="match status" value="1"/>
</dbReference>
<dbReference type="Pfam" id="PF22769">
    <property type="entry name" value="DCD"/>
    <property type="match status" value="1"/>
</dbReference>
<dbReference type="NCBIfam" id="TIGR02274">
    <property type="entry name" value="dCTP_deam"/>
    <property type="match status" value="1"/>
</dbReference>
<reference evidence="4" key="1">
    <citation type="journal article" date="2022" name="bioRxiv">
        <title>Genomics of Preaxostyla Flagellates Illuminates Evolutionary Transitions and the Path Towards Mitochondrial Loss.</title>
        <authorList>
            <person name="Novak L.V.F."/>
            <person name="Treitli S.C."/>
            <person name="Pyrih J."/>
            <person name="Halakuc P."/>
            <person name="Pipaliya S.V."/>
            <person name="Vacek V."/>
            <person name="Brzon O."/>
            <person name="Soukal P."/>
            <person name="Eme L."/>
            <person name="Dacks J.B."/>
            <person name="Karnkowska A."/>
            <person name="Elias M."/>
            <person name="Hampl V."/>
        </authorList>
    </citation>
    <scope>NUCLEOTIDE SEQUENCE</scope>
    <source>
        <strain evidence="4">RCP-MX</strain>
    </source>
</reference>
<organism evidence="4 5">
    <name type="scientific">Paratrimastix pyriformis</name>
    <dbReference type="NCBI Taxonomy" id="342808"/>
    <lineage>
        <taxon>Eukaryota</taxon>
        <taxon>Metamonada</taxon>
        <taxon>Preaxostyla</taxon>
        <taxon>Paratrimastigidae</taxon>
        <taxon>Paratrimastix</taxon>
    </lineage>
</organism>
<protein>
    <submittedName>
        <fullName evidence="4">dCTP deaminase</fullName>
    </submittedName>
</protein>